<name>A0ABU2C1J9_9ACTN</name>
<keyword evidence="1" id="KW-0378">Hydrolase</keyword>
<sequence>MSSPDPSPATPRTTAPGTAADQERPVRLGTLLRHVPLGVLVVDEEHHVRAWNRAGSALLELEPSDRGRPVRDLIEPPGVVDDLVAQTWKARTDEASGKVSVHTTSGRPVDLTATWSRTEDAEPVVLLMLEDATSRLRVEAERDRYSGHVSLLGRVSDALLGAHDPDQALHALGAELVDSFATWASFQAYDARGATARVLIEHRDPARAEDAAAAMEMLPEAVTEETPSRRIAAGGRAMLIPEVTEELLRSTTRDEETRVLLRRMGAASAIVVPLLGSRGVLGSIAVFRGPGEPAYTGAELDVATEVGRRTGAAFEVLEANRRQRALAEELQRSMLTEPPVLTDVEIEARYVPAADEAQVGGDWYDSFVRRDGSVLLTVGDVVGHDFEAAAVMGQLRGVLRGIGFGQVGGPAEVLGGLDSAMDALYPGVTATAVVGTLTRRGPDSVLRWSSAGHPPPVVIRADGTADATDLDSADLLLGVVPGVERREHEVVLRGGDTVLFFSDGLIERRGSDLDEGLVRLVGSTRELVGLHLAVLSDQVLLRQMGAEQEDDICLIAVRVHD</sequence>
<protein>
    <submittedName>
        <fullName evidence="4">Serine phosphatase RsbU (Regulator of sigma subunit)</fullName>
    </submittedName>
</protein>
<dbReference type="PANTHER" id="PTHR43156">
    <property type="entry name" value="STAGE II SPORULATION PROTEIN E-RELATED"/>
    <property type="match status" value="1"/>
</dbReference>
<dbReference type="InterPro" id="IPR001932">
    <property type="entry name" value="PPM-type_phosphatase-like_dom"/>
</dbReference>
<evidence type="ECO:0000313" key="5">
    <source>
        <dbReference type="Proteomes" id="UP001183648"/>
    </source>
</evidence>
<dbReference type="InterPro" id="IPR003018">
    <property type="entry name" value="GAF"/>
</dbReference>
<dbReference type="InterPro" id="IPR052016">
    <property type="entry name" value="Bact_Sigma-Reg"/>
</dbReference>
<dbReference type="SUPFAM" id="SSF55785">
    <property type="entry name" value="PYP-like sensor domain (PAS domain)"/>
    <property type="match status" value="1"/>
</dbReference>
<dbReference type="PANTHER" id="PTHR43156:SF2">
    <property type="entry name" value="STAGE II SPORULATION PROTEIN E"/>
    <property type="match status" value="1"/>
</dbReference>
<dbReference type="Pfam" id="PF01590">
    <property type="entry name" value="GAF"/>
    <property type="match status" value="1"/>
</dbReference>
<dbReference type="SUPFAM" id="SSF81606">
    <property type="entry name" value="PP2C-like"/>
    <property type="match status" value="1"/>
</dbReference>
<dbReference type="Gene3D" id="3.60.40.10">
    <property type="entry name" value="PPM-type phosphatase domain"/>
    <property type="match status" value="1"/>
</dbReference>
<reference evidence="4 5" key="1">
    <citation type="submission" date="2023-07" db="EMBL/GenBank/DDBJ databases">
        <title>Sequencing the genomes of 1000 actinobacteria strains.</title>
        <authorList>
            <person name="Klenk H.-P."/>
        </authorList>
    </citation>
    <scope>NUCLEOTIDE SEQUENCE [LARGE SCALE GENOMIC DNA]</scope>
    <source>
        <strain evidence="4 5">DSM 19426</strain>
    </source>
</reference>
<evidence type="ECO:0000256" key="1">
    <source>
        <dbReference type="ARBA" id="ARBA00022801"/>
    </source>
</evidence>
<dbReference type="Gene3D" id="3.30.450.40">
    <property type="match status" value="1"/>
</dbReference>
<dbReference type="Gene3D" id="3.30.450.20">
    <property type="entry name" value="PAS domain"/>
    <property type="match status" value="1"/>
</dbReference>
<dbReference type="SMART" id="SM00331">
    <property type="entry name" value="PP2C_SIG"/>
    <property type="match status" value="1"/>
</dbReference>
<dbReference type="InterPro" id="IPR036457">
    <property type="entry name" value="PPM-type-like_dom_sf"/>
</dbReference>
<dbReference type="Pfam" id="PF07228">
    <property type="entry name" value="SpoIIE"/>
    <property type="match status" value="1"/>
</dbReference>
<feature type="region of interest" description="Disordered" evidence="2">
    <location>
        <begin position="1"/>
        <end position="25"/>
    </location>
</feature>
<gene>
    <name evidence="4" type="ORF">J2S63_004068</name>
</gene>
<accession>A0ABU2C1J9</accession>
<evidence type="ECO:0000256" key="2">
    <source>
        <dbReference type="SAM" id="MobiDB-lite"/>
    </source>
</evidence>
<comment type="caution">
    <text evidence="4">The sequence shown here is derived from an EMBL/GenBank/DDBJ whole genome shotgun (WGS) entry which is preliminary data.</text>
</comment>
<dbReference type="InterPro" id="IPR000014">
    <property type="entry name" value="PAS"/>
</dbReference>
<dbReference type="InterPro" id="IPR035965">
    <property type="entry name" value="PAS-like_dom_sf"/>
</dbReference>
<dbReference type="EMBL" id="JAVDYG010000001">
    <property type="protein sequence ID" value="MDR7364515.1"/>
    <property type="molecule type" value="Genomic_DNA"/>
</dbReference>
<feature type="domain" description="PPM-type phosphatase" evidence="3">
    <location>
        <begin position="341"/>
        <end position="559"/>
    </location>
</feature>
<feature type="compositionally biased region" description="Low complexity" evidence="2">
    <location>
        <begin position="10"/>
        <end position="20"/>
    </location>
</feature>
<organism evidence="4 5">
    <name type="scientific">Nocardioides marmoribigeumensis</name>
    <dbReference type="NCBI Taxonomy" id="433649"/>
    <lineage>
        <taxon>Bacteria</taxon>
        <taxon>Bacillati</taxon>
        <taxon>Actinomycetota</taxon>
        <taxon>Actinomycetes</taxon>
        <taxon>Propionibacteriales</taxon>
        <taxon>Nocardioidaceae</taxon>
        <taxon>Nocardioides</taxon>
    </lineage>
</organism>
<dbReference type="InterPro" id="IPR029016">
    <property type="entry name" value="GAF-like_dom_sf"/>
</dbReference>
<dbReference type="Pfam" id="PF13596">
    <property type="entry name" value="PAS_10"/>
    <property type="match status" value="1"/>
</dbReference>
<proteinExistence type="predicted"/>
<evidence type="ECO:0000313" key="4">
    <source>
        <dbReference type="EMBL" id="MDR7364515.1"/>
    </source>
</evidence>
<evidence type="ECO:0000259" key="3">
    <source>
        <dbReference type="SMART" id="SM00331"/>
    </source>
</evidence>
<keyword evidence="5" id="KW-1185">Reference proteome</keyword>
<dbReference type="Proteomes" id="UP001183648">
    <property type="component" value="Unassembled WGS sequence"/>
</dbReference>
<dbReference type="RefSeq" id="WP_310306234.1">
    <property type="nucleotide sequence ID" value="NZ_BAAAPS010000006.1"/>
</dbReference>
<dbReference type="CDD" id="cd00130">
    <property type="entry name" value="PAS"/>
    <property type="match status" value="1"/>
</dbReference>
<dbReference type="SUPFAM" id="SSF55781">
    <property type="entry name" value="GAF domain-like"/>
    <property type="match status" value="1"/>
</dbReference>